<evidence type="ECO:0000313" key="2">
    <source>
        <dbReference type="Proteomes" id="UP000015105"/>
    </source>
</evidence>
<accession>A0A452ZGB1</accession>
<reference evidence="2" key="1">
    <citation type="journal article" date="2014" name="Science">
        <title>Ancient hybridizations among the ancestral genomes of bread wheat.</title>
        <authorList>
            <consortium name="International Wheat Genome Sequencing Consortium,"/>
            <person name="Marcussen T."/>
            <person name="Sandve S.R."/>
            <person name="Heier L."/>
            <person name="Spannagl M."/>
            <person name="Pfeifer M."/>
            <person name="Jakobsen K.S."/>
            <person name="Wulff B.B."/>
            <person name="Steuernagel B."/>
            <person name="Mayer K.F."/>
            <person name="Olsen O.A."/>
        </authorList>
    </citation>
    <scope>NUCLEOTIDE SEQUENCE [LARGE SCALE GENOMIC DNA]</scope>
    <source>
        <strain evidence="2">cv. AL8/78</strain>
    </source>
</reference>
<dbReference type="Proteomes" id="UP000015105">
    <property type="component" value="Chromosome 1D"/>
</dbReference>
<organism evidence="1 2">
    <name type="scientific">Aegilops tauschii subsp. strangulata</name>
    <name type="common">Goatgrass</name>
    <dbReference type="NCBI Taxonomy" id="200361"/>
    <lineage>
        <taxon>Eukaryota</taxon>
        <taxon>Viridiplantae</taxon>
        <taxon>Streptophyta</taxon>
        <taxon>Embryophyta</taxon>
        <taxon>Tracheophyta</taxon>
        <taxon>Spermatophyta</taxon>
        <taxon>Magnoliopsida</taxon>
        <taxon>Liliopsida</taxon>
        <taxon>Poales</taxon>
        <taxon>Poaceae</taxon>
        <taxon>BOP clade</taxon>
        <taxon>Pooideae</taxon>
        <taxon>Triticodae</taxon>
        <taxon>Triticeae</taxon>
        <taxon>Triticinae</taxon>
        <taxon>Aegilops</taxon>
    </lineage>
</organism>
<protein>
    <recommendedName>
        <fullName evidence="3">TraB domain-containing protein</fullName>
    </recommendedName>
</protein>
<evidence type="ECO:0000313" key="1">
    <source>
        <dbReference type="EnsemblPlants" id="AET1Gv20758500.10"/>
    </source>
</evidence>
<proteinExistence type="predicted"/>
<name>A0A452ZGB1_AEGTS</name>
<keyword evidence="2" id="KW-1185">Reference proteome</keyword>
<evidence type="ECO:0008006" key="3">
    <source>
        <dbReference type="Google" id="ProtNLM"/>
    </source>
</evidence>
<dbReference type="AlphaFoldDB" id="A0A452ZGB1"/>
<sequence>MIRPPRLLLHRAPFLLRTPQPPRAPPLPARRALTPTLRSFASRRPAPLCLLMDPATPFSDARADAYAEFNGETGVDDPEFADAEAEAGGEDAGFDGPRELPEELARGVVCLECVTSAEAVAAGEGETCRVYVVGTAHVSQVSLPCSPATDFEGELQDPCTFPSGPSTLWALYWVHTPLREYISSIFGLILLLKRRKFCRSKI</sequence>
<dbReference type="EnsemblPlants" id="AET1Gv20758500.10">
    <property type="protein sequence ID" value="AET1Gv20758500.10"/>
    <property type="gene ID" value="AET1Gv20758500"/>
</dbReference>
<reference evidence="1" key="3">
    <citation type="journal article" date="2017" name="Nature">
        <title>Genome sequence of the progenitor of the wheat D genome Aegilops tauschii.</title>
        <authorList>
            <person name="Luo M.C."/>
            <person name="Gu Y.Q."/>
            <person name="Puiu D."/>
            <person name="Wang H."/>
            <person name="Twardziok S.O."/>
            <person name="Deal K.R."/>
            <person name="Huo N."/>
            <person name="Zhu T."/>
            <person name="Wang L."/>
            <person name="Wang Y."/>
            <person name="McGuire P.E."/>
            <person name="Liu S."/>
            <person name="Long H."/>
            <person name="Ramasamy R.K."/>
            <person name="Rodriguez J.C."/>
            <person name="Van S.L."/>
            <person name="Yuan L."/>
            <person name="Wang Z."/>
            <person name="Xia Z."/>
            <person name="Xiao L."/>
            <person name="Anderson O.D."/>
            <person name="Ouyang S."/>
            <person name="Liang Y."/>
            <person name="Zimin A.V."/>
            <person name="Pertea G."/>
            <person name="Qi P."/>
            <person name="Bennetzen J.L."/>
            <person name="Dai X."/>
            <person name="Dawson M.W."/>
            <person name="Muller H.G."/>
            <person name="Kugler K."/>
            <person name="Rivarola-Duarte L."/>
            <person name="Spannagl M."/>
            <person name="Mayer K.F.X."/>
            <person name="Lu F.H."/>
            <person name="Bevan M.W."/>
            <person name="Leroy P."/>
            <person name="Li P."/>
            <person name="You F.M."/>
            <person name="Sun Q."/>
            <person name="Liu Z."/>
            <person name="Lyons E."/>
            <person name="Wicker T."/>
            <person name="Salzberg S.L."/>
            <person name="Devos K.M."/>
            <person name="Dvorak J."/>
        </authorList>
    </citation>
    <scope>NUCLEOTIDE SEQUENCE [LARGE SCALE GENOMIC DNA]</scope>
    <source>
        <strain evidence="1">cv. AL8/78</strain>
    </source>
</reference>
<reference evidence="1" key="4">
    <citation type="submission" date="2019-03" db="UniProtKB">
        <authorList>
            <consortium name="EnsemblPlants"/>
        </authorList>
    </citation>
    <scope>IDENTIFICATION</scope>
</reference>
<reference evidence="2" key="2">
    <citation type="journal article" date="2017" name="Nat. Plants">
        <title>The Aegilops tauschii genome reveals multiple impacts of transposons.</title>
        <authorList>
            <person name="Zhao G."/>
            <person name="Zou C."/>
            <person name="Li K."/>
            <person name="Wang K."/>
            <person name="Li T."/>
            <person name="Gao L."/>
            <person name="Zhang X."/>
            <person name="Wang H."/>
            <person name="Yang Z."/>
            <person name="Liu X."/>
            <person name="Jiang W."/>
            <person name="Mao L."/>
            <person name="Kong X."/>
            <person name="Jiao Y."/>
            <person name="Jia J."/>
        </authorList>
    </citation>
    <scope>NUCLEOTIDE SEQUENCE [LARGE SCALE GENOMIC DNA]</scope>
    <source>
        <strain evidence="2">cv. AL8/78</strain>
    </source>
</reference>
<reference evidence="1" key="5">
    <citation type="journal article" date="2021" name="G3 (Bethesda)">
        <title>Aegilops tauschii genome assembly Aet v5.0 features greater sequence contiguity and improved annotation.</title>
        <authorList>
            <person name="Wang L."/>
            <person name="Zhu T."/>
            <person name="Rodriguez J.C."/>
            <person name="Deal K.R."/>
            <person name="Dubcovsky J."/>
            <person name="McGuire P.E."/>
            <person name="Lux T."/>
            <person name="Spannagl M."/>
            <person name="Mayer K.F.X."/>
            <person name="Baldrich P."/>
            <person name="Meyers B.C."/>
            <person name="Huo N."/>
            <person name="Gu Y.Q."/>
            <person name="Zhou H."/>
            <person name="Devos K.M."/>
            <person name="Bennetzen J.L."/>
            <person name="Unver T."/>
            <person name="Budak H."/>
            <person name="Gulick P.J."/>
            <person name="Galiba G."/>
            <person name="Kalapos B."/>
            <person name="Nelson D.R."/>
            <person name="Li P."/>
            <person name="You F.M."/>
            <person name="Luo M.C."/>
            <person name="Dvorak J."/>
        </authorList>
    </citation>
    <scope>NUCLEOTIDE SEQUENCE [LARGE SCALE GENOMIC DNA]</scope>
    <source>
        <strain evidence="1">cv. AL8/78</strain>
    </source>
</reference>
<dbReference type="Gramene" id="AET1Gv20758500.10">
    <property type="protein sequence ID" value="AET1Gv20758500.10"/>
    <property type="gene ID" value="AET1Gv20758500"/>
</dbReference>